<keyword evidence="4 7" id="KW-0378">Hydrolase</keyword>
<comment type="caution">
    <text evidence="10">The sequence shown here is derived from an EMBL/GenBank/DDBJ whole genome shotgun (WGS) entry which is preliminary data.</text>
</comment>
<keyword evidence="1 7" id="KW-0540">Nuclease</keyword>
<evidence type="ECO:0000313" key="10">
    <source>
        <dbReference type="EMBL" id="OHA13119.1"/>
    </source>
</evidence>
<dbReference type="AlphaFoldDB" id="A0A1G2LQF5"/>
<evidence type="ECO:0000259" key="9">
    <source>
        <dbReference type="Pfam" id="PF20803"/>
    </source>
</evidence>
<comment type="subunit">
    <text evidence="7">Homodimer, forms a heterotetramer with a Cas1 homodimer.</text>
</comment>
<dbReference type="HAMAP" id="MF_01471">
    <property type="entry name" value="Cas2"/>
    <property type="match status" value="1"/>
</dbReference>
<dbReference type="GO" id="GO:0046872">
    <property type="term" value="F:metal ion binding"/>
    <property type="evidence" value="ECO:0007669"/>
    <property type="project" value="UniProtKB-UniRule"/>
</dbReference>
<keyword evidence="8" id="KW-0472">Membrane</keyword>
<dbReference type="GO" id="GO:0004521">
    <property type="term" value="F:RNA endonuclease activity"/>
    <property type="evidence" value="ECO:0007669"/>
    <property type="project" value="InterPro"/>
</dbReference>
<evidence type="ECO:0000313" key="11">
    <source>
        <dbReference type="Proteomes" id="UP000177171"/>
    </source>
</evidence>
<organism evidence="10 11">
    <name type="scientific">Candidatus Sungbacteria bacterium RIFCSPLOWO2_12_FULL_41_11</name>
    <dbReference type="NCBI Taxonomy" id="1802286"/>
    <lineage>
        <taxon>Bacteria</taxon>
        <taxon>Candidatus Sungiibacteriota</taxon>
    </lineage>
</organism>
<dbReference type="GO" id="GO:0006351">
    <property type="term" value="P:DNA-templated transcription"/>
    <property type="evidence" value="ECO:0007669"/>
    <property type="project" value="TreeGrafter"/>
</dbReference>
<comment type="similarity">
    <text evidence="7">Belongs to the CRISPR-associated endoribonuclease Cas2 protein family.</text>
</comment>
<dbReference type="GO" id="GO:0051607">
    <property type="term" value="P:defense response to virus"/>
    <property type="evidence" value="ECO:0007669"/>
    <property type="project" value="UniProtKB-UniRule"/>
</dbReference>
<dbReference type="EMBL" id="MHQY01000034">
    <property type="protein sequence ID" value="OHA13119.1"/>
    <property type="molecule type" value="Genomic_DNA"/>
</dbReference>
<evidence type="ECO:0000256" key="6">
    <source>
        <dbReference type="ARBA" id="ARBA00023118"/>
    </source>
</evidence>
<dbReference type="PANTHER" id="PTHR30319:SF1">
    <property type="entry name" value="TRANSCRIPTIONAL REPRESSOR PAAX"/>
    <property type="match status" value="1"/>
</dbReference>
<dbReference type="Pfam" id="PF20803">
    <property type="entry name" value="PaaX_M"/>
    <property type="match status" value="1"/>
</dbReference>
<keyword evidence="5 7" id="KW-0460">Magnesium</keyword>
<gene>
    <name evidence="7" type="primary">cas2</name>
    <name evidence="10" type="ORF">A3G49_04640</name>
</gene>
<evidence type="ECO:0000256" key="7">
    <source>
        <dbReference type="HAMAP-Rule" id="MF_01471"/>
    </source>
</evidence>
<dbReference type="InterPro" id="IPR021127">
    <property type="entry name" value="CRISPR_associated_Cas2"/>
</dbReference>
<reference evidence="10 11" key="1">
    <citation type="journal article" date="2016" name="Nat. Commun.">
        <title>Thousands of microbial genomes shed light on interconnected biogeochemical processes in an aquifer system.</title>
        <authorList>
            <person name="Anantharaman K."/>
            <person name="Brown C.T."/>
            <person name="Hug L.A."/>
            <person name="Sharon I."/>
            <person name="Castelle C.J."/>
            <person name="Probst A.J."/>
            <person name="Thomas B.C."/>
            <person name="Singh A."/>
            <person name="Wilkins M.J."/>
            <person name="Karaoz U."/>
            <person name="Brodie E.L."/>
            <person name="Williams K.H."/>
            <person name="Hubbard S.S."/>
            <person name="Banfield J.F."/>
        </authorList>
    </citation>
    <scope>NUCLEOTIDE SEQUENCE [LARGE SCALE GENOMIC DNA]</scope>
</reference>
<evidence type="ECO:0000256" key="1">
    <source>
        <dbReference type="ARBA" id="ARBA00022722"/>
    </source>
</evidence>
<dbReference type="NCBIfam" id="TIGR01573">
    <property type="entry name" value="cas2"/>
    <property type="match status" value="1"/>
</dbReference>
<dbReference type="Proteomes" id="UP000177171">
    <property type="component" value="Unassembled WGS sequence"/>
</dbReference>
<dbReference type="GO" id="GO:0043571">
    <property type="term" value="P:maintenance of CRISPR repeat elements"/>
    <property type="evidence" value="ECO:0007669"/>
    <property type="project" value="UniProtKB-UniRule"/>
</dbReference>
<name>A0A1G2LQF5_9BACT</name>
<evidence type="ECO:0000256" key="8">
    <source>
        <dbReference type="SAM" id="Phobius"/>
    </source>
</evidence>
<keyword evidence="8" id="KW-0812">Transmembrane</keyword>
<keyword evidence="8" id="KW-1133">Transmembrane helix</keyword>
<feature type="binding site" evidence="7">
    <location>
        <position position="133"/>
    </location>
    <ligand>
        <name>Mg(2+)</name>
        <dbReference type="ChEBI" id="CHEBI:18420"/>
        <note>catalytic</note>
    </ligand>
</feature>
<evidence type="ECO:0000256" key="4">
    <source>
        <dbReference type="ARBA" id="ARBA00022801"/>
    </source>
</evidence>
<evidence type="ECO:0000256" key="3">
    <source>
        <dbReference type="ARBA" id="ARBA00022759"/>
    </source>
</evidence>
<sequence length="208" mass="24396">MHKPANKKGRKAGSVVFGSPAYHALKIIAGCAATGVALAVFVVVPGLPIALKPLLEYFEDRDKREWEVEQRKLRLAVERLRQRRLVKYLERGKETFIVITKEGKSALRRFDIEDIKILKPEKWNERWHIVFFDIPEKNKKSRNALREKMSKLGFYPLQKSVFVLPYECRDEIDFVTRFFDVERYVQYVVSDDLGFSEIKVRKFFGLLV</sequence>
<dbReference type="Gene3D" id="3.30.70.2650">
    <property type="match status" value="1"/>
</dbReference>
<dbReference type="GO" id="GO:0016787">
    <property type="term" value="F:hydrolase activity"/>
    <property type="evidence" value="ECO:0007669"/>
    <property type="project" value="UniProtKB-KW"/>
</dbReference>
<feature type="transmembrane region" description="Helical" evidence="8">
    <location>
        <begin position="27"/>
        <end position="51"/>
    </location>
</feature>
<keyword evidence="6 7" id="KW-0051">Antiviral defense</keyword>
<protein>
    <recommendedName>
        <fullName evidence="7">CRISPR-associated endoribonuclease Cas2</fullName>
        <ecNumber evidence="7">3.1.-.-</ecNumber>
    </recommendedName>
</protein>
<accession>A0A1G2LQF5</accession>
<evidence type="ECO:0000256" key="2">
    <source>
        <dbReference type="ARBA" id="ARBA00022723"/>
    </source>
</evidence>
<proteinExistence type="inferred from homology"/>
<dbReference type="PANTHER" id="PTHR30319">
    <property type="entry name" value="PHENYLACETIC ACID REGULATOR-RELATED TRANSCRIPTIONAL REPRESSOR"/>
    <property type="match status" value="1"/>
</dbReference>
<comment type="function">
    <text evidence="7">CRISPR (clustered regularly interspaced short palindromic repeat), is an adaptive immune system that provides protection against mobile genetic elements (viruses, transposable elements and conjugative plasmids). CRISPR clusters contain sequences complementary to antecedent mobile elements and target invading nucleic acids. CRISPR clusters are transcribed and processed into CRISPR RNA (crRNA). Functions as a ssRNA-specific endoribonuclease. Involved in the integration of spacer DNA into the CRISPR cassette.</text>
</comment>
<dbReference type="EC" id="3.1.-.-" evidence="7"/>
<dbReference type="SUPFAM" id="SSF143430">
    <property type="entry name" value="TTP0101/SSO1404-like"/>
    <property type="match status" value="1"/>
</dbReference>
<keyword evidence="3 7" id="KW-0255">Endonuclease</keyword>
<dbReference type="InterPro" id="IPR048846">
    <property type="entry name" value="PaaX-like_central"/>
</dbReference>
<comment type="cofactor">
    <cofactor evidence="7">
        <name>Mg(2+)</name>
        <dbReference type="ChEBI" id="CHEBI:18420"/>
    </cofactor>
</comment>
<keyword evidence="2 7" id="KW-0479">Metal-binding</keyword>
<feature type="domain" description="Transcriptional repressor PaaX-like central Cas2-like" evidence="9">
    <location>
        <begin position="121"/>
        <end position="196"/>
    </location>
</feature>
<evidence type="ECO:0000256" key="5">
    <source>
        <dbReference type="ARBA" id="ARBA00022842"/>
    </source>
</evidence>